<reference evidence="3" key="2">
    <citation type="submission" date="2023-06" db="EMBL/GenBank/DDBJ databases">
        <authorList>
            <consortium name="Lawrence Berkeley National Laboratory"/>
            <person name="Mondo S.J."/>
            <person name="Hensen N."/>
            <person name="Bonometti L."/>
            <person name="Westerberg I."/>
            <person name="Brannstrom I.O."/>
            <person name="Guillou S."/>
            <person name="Cros-Aarteil S."/>
            <person name="Calhoun S."/>
            <person name="Haridas S."/>
            <person name="Kuo A."/>
            <person name="Pangilinan J."/>
            <person name="Riley R."/>
            <person name="Labutti K."/>
            <person name="Andreopoulos B."/>
            <person name="Lipzen A."/>
            <person name="Chen C."/>
            <person name="Yanf M."/>
            <person name="Daum C."/>
            <person name="Ng V."/>
            <person name="Clum A."/>
            <person name="Steindorff A."/>
            <person name="Ohm R."/>
            <person name="Martin F."/>
            <person name="Silar P."/>
            <person name="Natvig D."/>
            <person name="Lalanne C."/>
            <person name="Gautier V."/>
            <person name="Ament-Velasquez S.L."/>
            <person name="Kruys A."/>
            <person name="Hutchinson M.I."/>
            <person name="Powell A.J."/>
            <person name="Barry K."/>
            <person name="Miller A.N."/>
            <person name="Grigoriev I.V."/>
            <person name="Debuchy R."/>
            <person name="Gladieux P."/>
            <person name="Thoren M.H."/>
            <person name="Johannesson H."/>
        </authorList>
    </citation>
    <scope>NUCLEOTIDE SEQUENCE</scope>
    <source>
        <strain evidence="3">PSN324</strain>
    </source>
</reference>
<proteinExistence type="predicted"/>
<feature type="region of interest" description="Disordered" evidence="1">
    <location>
        <begin position="31"/>
        <end position="59"/>
    </location>
</feature>
<evidence type="ECO:0000313" key="4">
    <source>
        <dbReference type="Proteomes" id="UP001321749"/>
    </source>
</evidence>
<evidence type="ECO:0000256" key="2">
    <source>
        <dbReference type="SAM" id="SignalP"/>
    </source>
</evidence>
<keyword evidence="2" id="KW-0732">Signal</keyword>
<evidence type="ECO:0008006" key="5">
    <source>
        <dbReference type="Google" id="ProtNLM"/>
    </source>
</evidence>
<feature type="compositionally biased region" description="Pro residues" evidence="1">
    <location>
        <begin position="45"/>
        <end position="59"/>
    </location>
</feature>
<reference evidence="3" key="1">
    <citation type="journal article" date="2023" name="Mol. Phylogenet. Evol.">
        <title>Genome-scale phylogeny and comparative genomics of the fungal order Sordariales.</title>
        <authorList>
            <person name="Hensen N."/>
            <person name="Bonometti L."/>
            <person name="Westerberg I."/>
            <person name="Brannstrom I.O."/>
            <person name="Guillou S."/>
            <person name="Cros-Aarteil S."/>
            <person name="Calhoun S."/>
            <person name="Haridas S."/>
            <person name="Kuo A."/>
            <person name="Mondo S."/>
            <person name="Pangilinan J."/>
            <person name="Riley R."/>
            <person name="LaButti K."/>
            <person name="Andreopoulos B."/>
            <person name="Lipzen A."/>
            <person name="Chen C."/>
            <person name="Yan M."/>
            <person name="Daum C."/>
            <person name="Ng V."/>
            <person name="Clum A."/>
            <person name="Steindorff A."/>
            <person name="Ohm R.A."/>
            <person name="Martin F."/>
            <person name="Silar P."/>
            <person name="Natvig D.O."/>
            <person name="Lalanne C."/>
            <person name="Gautier V."/>
            <person name="Ament-Velasquez S.L."/>
            <person name="Kruys A."/>
            <person name="Hutchinson M.I."/>
            <person name="Powell A.J."/>
            <person name="Barry K."/>
            <person name="Miller A.N."/>
            <person name="Grigoriev I.V."/>
            <person name="Debuchy R."/>
            <person name="Gladieux P."/>
            <person name="Hiltunen Thoren M."/>
            <person name="Johannesson H."/>
        </authorList>
    </citation>
    <scope>NUCLEOTIDE SEQUENCE</scope>
    <source>
        <strain evidence="3">PSN324</strain>
    </source>
</reference>
<organism evidence="3 4">
    <name type="scientific">Cladorrhinum samala</name>
    <dbReference type="NCBI Taxonomy" id="585594"/>
    <lineage>
        <taxon>Eukaryota</taxon>
        <taxon>Fungi</taxon>
        <taxon>Dikarya</taxon>
        <taxon>Ascomycota</taxon>
        <taxon>Pezizomycotina</taxon>
        <taxon>Sordariomycetes</taxon>
        <taxon>Sordariomycetidae</taxon>
        <taxon>Sordariales</taxon>
        <taxon>Podosporaceae</taxon>
        <taxon>Cladorrhinum</taxon>
    </lineage>
</organism>
<comment type="caution">
    <text evidence="3">The sequence shown here is derived from an EMBL/GenBank/DDBJ whole genome shotgun (WGS) entry which is preliminary data.</text>
</comment>
<sequence>METFPVTFLLWGLTPLVWSTDAEDDSFFGISSPTFSGPRGRNVSSPPPRSLPTPLMPSPPHVALRGDVVNCT</sequence>
<protein>
    <recommendedName>
        <fullName evidence="5">Secreted protein</fullName>
    </recommendedName>
</protein>
<gene>
    <name evidence="3" type="ORF">QBC42DRAFT_11069</name>
</gene>
<feature type="signal peptide" evidence="2">
    <location>
        <begin position="1"/>
        <end position="19"/>
    </location>
</feature>
<accession>A0AAV9HGA2</accession>
<name>A0AAV9HGA2_9PEZI</name>
<dbReference type="Proteomes" id="UP001321749">
    <property type="component" value="Unassembled WGS sequence"/>
</dbReference>
<feature type="chain" id="PRO_5043642405" description="Secreted protein" evidence="2">
    <location>
        <begin position="20"/>
        <end position="72"/>
    </location>
</feature>
<evidence type="ECO:0000313" key="3">
    <source>
        <dbReference type="EMBL" id="KAK4459224.1"/>
    </source>
</evidence>
<keyword evidence="4" id="KW-1185">Reference proteome</keyword>
<dbReference type="AlphaFoldDB" id="A0AAV9HGA2"/>
<evidence type="ECO:0000256" key="1">
    <source>
        <dbReference type="SAM" id="MobiDB-lite"/>
    </source>
</evidence>
<dbReference type="EMBL" id="MU865042">
    <property type="protein sequence ID" value="KAK4459224.1"/>
    <property type="molecule type" value="Genomic_DNA"/>
</dbReference>